<name>A0AAV3Q095_LITER</name>
<dbReference type="GO" id="GO:0016709">
    <property type="term" value="F:oxidoreductase activity, acting on paired donors, with incorporation or reduction of molecular oxygen, NAD(P)H as one donor, and incorporation of one atom of oxygen"/>
    <property type="evidence" value="ECO:0007669"/>
    <property type="project" value="TreeGrafter"/>
</dbReference>
<evidence type="ECO:0000256" key="4">
    <source>
        <dbReference type="ARBA" id="ARBA00022617"/>
    </source>
</evidence>
<dbReference type="CDD" id="cd11075">
    <property type="entry name" value="CYP77_89"/>
    <property type="match status" value="1"/>
</dbReference>
<protein>
    <submittedName>
        <fullName evidence="15">Oxygenase</fullName>
    </submittedName>
</protein>
<feature type="binding site" description="axial binding residue" evidence="12">
    <location>
        <position position="462"/>
    </location>
    <ligand>
        <name>heme</name>
        <dbReference type="ChEBI" id="CHEBI:30413"/>
    </ligand>
    <ligandPart>
        <name>Fe</name>
        <dbReference type="ChEBI" id="CHEBI:18248"/>
    </ligandPart>
</feature>
<dbReference type="AlphaFoldDB" id="A0AAV3Q095"/>
<dbReference type="FunFam" id="1.10.630.10:FF:000012">
    <property type="entry name" value="Cytochrome P450 family protein"/>
    <property type="match status" value="1"/>
</dbReference>
<evidence type="ECO:0000256" key="7">
    <source>
        <dbReference type="ARBA" id="ARBA00022989"/>
    </source>
</evidence>
<dbReference type="GO" id="GO:0016020">
    <property type="term" value="C:membrane"/>
    <property type="evidence" value="ECO:0007669"/>
    <property type="project" value="UniProtKB-SubCell"/>
</dbReference>
<gene>
    <name evidence="15" type="ORF">LIER_14715</name>
</gene>
<keyword evidence="10 13" id="KW-0503">Monooxygenase</keyword>
<dbReference type="SUPFAM" id="SSF48264">
    <property type="entry name" value="Cytochrome P450"/>
    <property type="match status" value="1"/>
</dbReference>
<comment type="caution">
    <text evidence="15">The sequence shown here is derived from an EMBL/GenBank/DDBJ whole genome shotgun (WGS) entry which is preliminary data.</text>
</comment>
<feature type="transmembrane region" description="Helical" evidence="14">
    <location>
        <begin position="6"/>
        <end position="25"/>
    </location>
</feature>
<comment type="similarity">
    <text evidence="3 13">Belongs to the cytochrome P450 family.</text>
</comment>
<dbReference type="GO" id="GO:0020037">
    <property type="term" value="F:heme binding"/>
    <property type="evidence" value="ECO:0007669"/>
    <property type="project" value="InterPro"/>
</dbReference>
<sequence length="522" mass="59469">MESWFFIIATICICVFLKSVLNILVPSRKLDDSKLPPGSLRLPVVGNLWLLYNRKSFSGIEPILRDIKNKKGPIITFWMRSRPFIFISNHSLAHKALVQNGAVFSDRPKAPPVGKVFNSNQHNISSASYGATWRILRRNLTSEILHPSRMKSFSNARKWVLEILIGQLKSQSDKNVKVMDHFQYAMFCLLALMCFGDKLDENQIKKIKALQRKILLKFGGGLSVLNLFPVLLSKIVFRKEWKELMQCRKDQDNIFGPLINARIEAKGQGLISENVAYVDSLVDLELPDEKRKLKMDEIVSICAEFLNAGTDTTATALQWIMANLVKFPEIQEKVYQEISQTVEENALEDGFVKEEALQKLPYLKAVVLEALRRHPPGHFVLPHSVSEEVEFEGYVIPKNSTVNVMVAELGWDPNVWENPMEFKPERFLNSSNNLDHDGIDGFDITGSREIKMMPFGAGRRICPGFGLALLHLEYFVANLVWCFKWESVDGVDLTEKREFTVVMMNPLQARIFPREVGVGKNN</sequence>
<keyword evidence="8 13" id="KW-0560">Oxidoreductase</keyword>
<dbReference type="InterPro" id="IPR001128">
    <property type="entry name" value="Cyt_P450"/>
</dbReference>
<keyword evidence="7 14" id="KW-1133">Transmembrane helix</keyword>
<keyword evidence="4 12" id="KW-0349">Heme</keyword>
<feature type="transmembrane region" description="Helical" evidence="14">
    <location>
        <begin position="214"/>
        <end position="237"/>
    </location>
</feature>
<dbReference type="InterPro" id="IPR017972">
    <property type="entry name" value="Cyt_P450_CS"/>
</dbReference>
<organism evidence="15 16">
    <name type="scientific">Lithospermum erythrorhizon</name>
    <name type="common">Purple gromwell</name>
    <name type="synonym">Lithospermum officinale var. erythrorhizon</name>
    <dbReference type="NCBI Taxonomy" id="34254"/>
    <lineage>
        <taxon>Eukaryota</taxon>
        <taxon>Viridiplantae</taxon>
        <taxon>Streptophyta</taxon>
        <taxon>Embryophyta</taxon>
        <taxon>Tracheophyta</taxon>
        <taxon>Spermatophyta</taxon>
        <taxon>Magnoliopsida</taxon>
        <taxon>eudicotyledons</taxon>
        <taxon>Gunneridae</taxon>
        <taxon>Pentapetalae</taxon>
        <taxon>asterids</taxon>
        <taxon>lamiids</taxon>
        <taxon>Boraginales</taxon>
        <taxon>Boraginaceae</taxon>
        <taxon>Boraginoideae</taxon>
        <taxon>Lithospermeae</taxon>
        <taxon>Lithospermum</taxon>
    </lineage>
</organism>
<dbReference type="Proteomes" id="UP001454036">
    <property type="component" value="Unassembled WGS sequence"/>
</dbReference>
<keyword evidence="5 14" id="KW-0812">Transmembrane</keyword>
<accession>A0AAV3Q095</accession>
<evidence type="ECO:0000256" key="10">
    <source>
        <dbReference type="ARBA" id="ARBA00023033"/>
    </source>
</evidence>
<evidence type="ECO:0000256" key="5">
    <source>
        <dbReference type="ARBA" id="ARBA00022692"/>
    </source>
</evidence>
<evidence type="ECO:0000256" key="1">
    <source>
        <dbReference type="ARBA" id="ARBA00001971"/>
    </source>
</evidence>
<dbReference type="Pfam" id="PF00067">
    <property type="entry name" value="p450"/>
    <property type="match status" value="1"/>
</dbReference>
<dbReference type="InterPro" id="IPR051103">
    <property type="entry name" value="Plant_metabolite_P450s"/>
</dbReference>
<dbReference type="InterPro" id="IPR002401">
    <property type="entry name" value="Cyt_P450_E_grp-I"/>
</dbReference>
<dbReference type="PRINTS" id="PR00463">
    <property type="entry name" value="EP450I"/>
</dbReference>
<evidence type="ECO:0000256" key="11">
    <source>
        <dbReference type="ARBA" id="ARBA00023136"/>
    </source>
</evidence>
<dbReference type="PANTHER" id="PTHR24298">
    <property type="entry name" value="FLAVONOID 3'-MONOOXYGENASE-RELATED"/>
    <property type="match status" value="1"/>
</dbReference>
<evidence type="ECO:0000256" key="13">
    <source>
        <dbReference type="RuleBase" id="RU000461"/>
    </source>
</evidence>
<dbReference type="PRINTS" id="PR00385">
    <property type="entry name" value="P450"/>
</dbReference>
<evidence type="ECO:0000256" key="14">
    <source>
        <dbReference type="SAM" id="Phobius"/>
    </source>
</evidence>
<evidence type="ECO:0000256" key="6">
    <source>
        <dbReference type="ARBA" id="ARBA00022723"/>
    </source>
</evidence>
<comment type="subcellular location">
    <subcellularLocation>
        <location evidence="2">Membrane</location>
        <topology evidence="2">Single-pass membrane protein</topology>
    </subcellularLocation>
</comment>
<evidence type="ECO:0000256" key="8">
    <source>
        <dbReference type="ARBA" id="ARBA00023002"/>
    </source>
</evidence>
<dbReference type="InterPro" id="IPR036396">
    <property type="entry name" value="Cyt_P450_sf"/>
</dbReference>
<dbReference type="PANTHER" id="PTHR24298:SF800">
    <property type="entry name" value="CYTOCHROME P450 89A2-RELATED"/>
    <property type="match status" value="1"/>
</dbReference>
<keyword evidence="9 12" id="KW-0408">Iron</keyword>
<dbReference type="PROSITE" id="PS00086">
    <property type="entry name" value="CYTOCHROME_P450"/>
    <property type="match status" value="1"/>
</dbReference>
<evidence type="ECO:0000313" key="15">
    <source>
        <dbReference type="EMBL" id="GAA0157454.1"/>
    </source>
</evidence>
<reference evidence="15 16" key="1">
    <citation type="submission" date="2024-01" db="EMBL/GenBank/DDBJ databases">
        <title>The complete chloroplast genome sequence of Lithospermum erythrorhizon: insights into the phylogenetic relationship among Boraginaceae species and the maternal lineages of purple gromwells.</title>
        <authorList>
            <person name="Okada T."/>
            <person name="Watanabe K."/>
        </authorList>
    </citation>
    <scope>NUCLEOTIDE SEQUENCE [LARGE SCALE GENOMIC DNA]</scope>
</reference>
<evidence type="ECO:0000256" key="12">
    <source>
        <dbReference type="PIRSR" id="PIRSR602401-1"/>
    </source>
</evidence>
<evidence type="ECO:0000256" key="2">
    <source>
        <dbReference type="ARBA" id="ARBA00004167"/>
    </source>
</evidence>
<evidence type="ECO:0000313" key="16">
    <source>
        <dbReference type="Proteomes" id="UP001454036"/>
    </source>
</evidence>
<dbReference type="EMBL" id="BAABME010003111">
    <property type="protein sequence ID" value="GAA0157454.1"/>
    <property type="molecule type" value="Genomic_DNA"/>
</dbReference>
<evidence type="ECO:0000256" key="3">
    <source>
        <dbReference type="ARBA" id="ARBA00010617"/>
    </source>
</evidence>
<keyword evidence="16" id="KW-1185">Reference proteome</keyword>
<keyword evidence="6 12" id="KW-0479">Metal-binding</keyword>
<keyword evidence="11 14" id="KW-0472">Membrane</keyword>
<dbReference type="GO" id="GO:0005506">
    <property type="term" value="F:iron ion binding"/>
    <property type="evidence" value="ECO:0007669"/>
    <property type="project" value="InterPro"/>
</dbReference>
<dbReference type="Gene3D" id="1.10.630.10">
    <property type="entry name" value="Cytochrome P450"/>
    <property type="match status" value="1"/>
</dbReference>
<evidence type="ECO:0000256" key="9">
    <source>
        <dbReference type="ARBA" id="ARBA00023004"/>
    </source>
</evidence>
<comment type="cofactor">
    <cofactor evidence="1 12">
        <name>heme</name>
        <dbReference type="ChEBI" id="CHEBI:30413"/>
    </cofactor>
</comment>
<proteinExistence type="inferred from homology"/>